<dbReference type="EMBL" id="JBHLSV010000006">
    <property type="protein sequence ID" value="MFC0673669.1"/>
    <property type="molecule type" value="Genomic_DNA"/>
</dbReference>
<feature type="transmembrane region" description="Helical" evidence="1">
    <location>
        <begin position="21"/>
        <end position="39"/>
    </location>
</feature>
<organism evidence="2 3">
    <name type="scientific">Brachybacterium hainanense</name>
    <dbReference type="NCBI Taxonomy" id="1541174"/>
    <lineage>
        <taxon>Bacteria</taxon>
        <taxon>Bacillati</taxon>
        <taxon>Actinomycetota</taxon>
        <taxon>Actinomycetes</taxon>
        <taxon>Micrococcales</taxon>
        <taxon>Dermabacteraceae</taxon>
        <taxon>Brachybacterium</taxon>
    </lineage>
</organism>
<accession>A0ABV6R9L3</accession>
<keyword evidence="3" id="KW-1185">Reference proteome</keyword>
<gene>
    <name evidence="2" type="ORF">ACFFF6_06855</name>
</gene>
<comment type="caution">
    <text evidence="2">The sequence shown here is derived from an EMBL/GenBank/DDBJ whole genome shotgun (WGS) entry which is preliminary data.</text>
</comment>
<name>A0ABV6R9L3_9MICO</name>
<dbReference type="RefSeq" id="WP_376979425.1">
    <property type="nucleotide sequence ID" value="NZ_JBHLSV010000006.1"/>
</dbReference>
<feature type="transmembrane region" description="Helical" evidence="1">
    <location>
        <begin position="107"/>
        <end position="127"/>
    </location>
</feature>
<protein>
    <recommendedName>
        <fullName evidence="4">DUF3147 family protein</fullName>
    </recommendedName>
</protein>
<evidence type="ECO:0008006" key="4">
    <source>
        <dbReference type="Google" id="ProtNLM"/>
    </source>
</evidence>
<reference evidence="2 3" key="1">
    <citation type="submission" date="2024-09" db="EMBL/GenBank/DDBJ databases">
        <authorList>
            <person name="Sun Q."/>
            <person name="Mori K."/>
        </authorList>
    </citation>
    <scope>NUCLEOTIDE SEQUENCE [LARGE SCALE GENOMIC DNA]</scope>
    <source>
        <strain evidence="2 3">CICC 10874</strain>
    </source>
</reference>
<evidence type="ECO:0000313" key="2">
    <source>
        <dbReference type="EMBL" id="MFC0673669.1"/>
    </source>
</evidence>
<proteinExistence type="predicted"/>
<keyword evidence="1" id="KW-1133">Transmembrane helix</keyword>
<dbReference type="Proteomes" id="UP001589793">
    <property type="component" value="Unassembled WGS sequence"/>
</dbReference>
<keyword evidence="1" id="KW-0472">Membrane</keyword>
<evidence type="ECO:0000313" key="3">
    <source>
        <dbReference type="Proteomes" id="UP001589793"/>
    </source>
</evidence>
<keyword evidence="1" id="KW-0812">Transmembrane</keyword>
<evidence type="ECO:0000256" key="1">
    <source>
        <dbReference type="SAM" id="Phobius"/>
    </source>
</evidence>
<feature type="transmembrane region" description="Helical" evidence="1">
    <location>
        <begin position="75"/>
        <end position="95"/>
    </location>
</feature>
<sequence length="128" mass="13945">MNTRRPLTPGARYGSRFGLGMGLYAMGLTVGLILRSRGIGDWQPMLLTLPGVAIIVWALIVYYREADEFAQRKLGESFVVGFAIGVPILLVIGLLESFGGPHLNGMVSFLIMMAGWLVGSLVSALRYR</sequence>
<feature type="transmembrane region" description="Helical" evidence="1">
    <location>
        <begin position="45"/>
        <end position="63"/>
    </location>
</feature>